<dbReference type="Gene3D" id="3.80.10.10">
    <property type="entry name" value="Ribonuclease Inhibitor"/>
    <property type="match status" value="1"/>
</dbReference>
<evidence type="ECO:0000256" key="3">
    <source>
        <dbReference type="ARBA" id="ARBA00022737"/>
    </source>
</evidence>
<dbReference type="AlphaFoldDB" id="A0AA88QPV5"/>
<proteinExistence type="predicted"/>
<gene>
    <name evidence="5" type="ORF">RJ640_028649</name>
</gene>
<keyword evidence="6" id="KW-1185">Reference proteome</keyword>
<evidence type="ECO:0000259" key="4">
    <source>
        <dbReference type="Pfam" id="PF08263"/>
    </source>
</evidence>
<feature type="domain" description="Leucine-rich repeat-containing N-terminal plant-type" evidence="4">
    <location>
        <begin position="40"/>
        <end position="80"/>
    </location>
</feature>
<dbReference type="InterPro" id="IPR053211">
    <property type="entry name" value="DNA_repair-toleration"/>
</dbReference>
<dbReference type="PANTHER" id="PTHR48060">
    <property type="entry name" value="DNA DAMAGE-REPAIR/TOLERATION PROTEIN DRT100"/>
    <property type="match status" value="1"/>
</dbReference>
<evidence type="ECO:0000313" key="6">
    <source>
        <dbReference type="Proteomes" id="UP001187471"/>
    </source>
</evidence>
<dbReference type="PANTHER" id="PTHR48060:SF21">
    <property type="entry name" value="L DOMAIN-LIKE PROTEIN"/>
    <property type="match status" value="1"/>
</dbReference>
<dbReference type="Pfam" id="PF08263">
    <property type="entry name" value="LRRNT_2"/>
    <property type="match status" value="1"/>
</dbReference>
<name>A0AA88QPV5_9ASTE</name>
<organism evidence="5 6">
    <name type="scientific">Escallonia rubra</name>
    <dbReference type="NCBI Taxonomy" id="112253"/>
    <lineage>
        <taxon>Eukaryota</taxon>
        <taxon>Viridiplantae</taxon>
        <taxon>Streptophyta</taxon>
        <taxon>Embryophyta</taxon>
        <taxon>Tracheophyta</taxon>
        <taxon>Spermatophyta</taxon>
        <taxon>Magnoliopsida</taxon>
        <taxon>eudicotyledons</taxon>
        <taxon>Gunneridae</taxon>
        <taxon>Pentapetalae</taxon>
        <taxon>asterids</taxon>
        <taxon>campanulids</taxon>
        <taxon>Escalloniales</taxon>
        <taxon>Escalloniaceae</taxon>
        <taxon>Escallonia</taxon>
    </lineage>
</organism>
<dbReference type="InterPro" id="IPR032675">
    <property type="entry name" value="LRR_dom_sf"/>
</dbReference>
<keyword evidence="2" id="KW-0732">Signal</keyword>
<reference evidence="5" key="1">
    <citation type="submission" date="2022-12" db="EMBL/GenBank/DDBJ databases">
        <title>Draft genome assemblies for two species of Escallonia (Escalloniales).</title>
        <authorList>
            <person name="Chanderbali A."/>
            <person name="Dervinis C."/>
            <person name="Anghel I."/>
            <person name="Soltis D."/>
            <person name="Soltis P."/>
            <person name="Zapata F."/>
        </authorList>
    </citation>
    <scope>NUCLEOTIDE SEQUENCE</scope>
    <source>
        <strain evidence="5">UCBG92.1500</strain>
        <tissue evidence="5">Leaf</tissue>
    </source>
</reference>
<dbReference type="InterPro" id="IPR013210">
    <property type="entry name" value="LRR_N_plant-typ"/>
</dbReference>
<evidence type="ECO:0000256" key="2">
    <source>
        <dbReference type="ARBA" id="ARBA00022729"/>
    </source>
</evidence>
<dbReference type="Proteomes" id="UP001187471">
    <property type="component" value="Unassembled WGS sequence"/>
</dbReference>
<dbReference type="EMBL" id="JAVXUO010002347">
    <property type="protein sequence ID" value="KAK2974013.1"/>
    <property type="molecule type" value="Genomic_DNA"/>
</dbReference>
<evidence type="ECO:0000313" key="5">
    <source>
        <dbReference type="EMBL" id="KAK2974013.1"/>
    </source>
</evidence>
<comment type="caution">
    <text evidence="5">The sequence shown here is derived from an EMBL/GenBank/DDBJ whole genome shotgun (WGS) entry which is preliminary data.</text>
</comment>
<evidence type="ECO:0000256" key="1">
    <source>
        <dbReference type="ARBA" id="ARBA00022614"/>
    </source>
</evidence>
<sequence>MVNPAILTLKAKLKQISTNWLAIALAWILLHLTTPAASLSSDGLSLLALKVAITTDPTQFLAGWSESDSTPCHWARISCDRDRRVTSIFLPNRSFTGYIPSELDALLYLKRLSLSNNNLSKPIPVHLFNASSLLSVDLSCHSLSVPVPH</sequence>
<keyword evidence="3" id="KW-0677">Repeat</keyword>
<protein>
    <recommendedName>
        <fullName evidence="4">Leucine-rich repeat-containing N-terminal plant-type domain-containing protein</fullName>
    </recommendedName>
</protein>
<keyword evidence="1" id="KW-0433">Leucine-rich repeat</keyword>
<dbReference type="SUPFAM" id="SSF52058">
    <property type="entry name" value="L domain-like"/>
    <property type="match status" value="1"/>
</dbReference>
<accession>A0AA88QPV5</accession>